<evidence type="ECO:0000256" key="8">
    <source>
        <dbReference type="SAM" id="MobiDB-lite"/>
    </source>
</evidence>
<evidence type="ECO:0000256" key="5">
    <source>
        <dbReference type="ARBA" id="ARBA00023242"/>
    </source>
</evidence>
<dbReference type="Gene3D" id="2.130.10.10">
    <property type="entry name" value="YVTN repeat-like/Quinoprotein amine dehydrogenase"/>
    <property type="match status" value="2"/>
</dbReference>
<feature type="compositionally biased region" description="Basic residues" evidence="8">
    <location>
        <begin position="234"/>
        <end position="250"/>
    </location>
</feature>
<feature type="compositionally biased region" description="Acidic residues" evidence="8">
    <location>
        <begin position="416"/>
        <end position="432"/>
    </location>
</feature>
<dbReference type="STRING" id="1081102.A0A167U351"/>
<evidence type="ECO:0000256" key="1">
    <source>
        <dbReference type="ARBA" id="ARBA00004604"/>
    </source>
</evidence>
<keyword evidence="10" id="KW-1185">Reference proteome</keyword>
<dbReference type="PROSITE" id="PS50082">
    <property type="entry name" value="WD_REPEATS_2"/>
    <property type="match status" value="1"/>
</dbReference>
<keyword evidence="3 7" id="KW-0853">WD repeat</keyword>
<dbReference type="Pfam" id="PF00400">
    <property type="entry name" value="WD40"/>
    <property type="match status" value="1"/>
</dbReference>
<comment type="similarity">
    <text evidence="6">Belongs to the WD repeat UTP18 family.</text>
</comment>
<keyword evidence="2" id="KW-0698">rRNA processing</keyword>
<protein>
    <submittedName>
        <fullName evidence="9">Small nucleolar ribonucleoprotein complex</fullName>
    </submittedName>
</protein>
<comment type="caution">
    <text evidence="9">The sequence shown here is derived from an EMBL/GenBank/DDBJ whole genome shotgun (WGS) entry which is preliminary data.</text>
</comment>
<evidence type="ECO:0000256" key="3">
    <source>
        <dbReference type="ARBA" id="ARBA00022574"/>
    </source>
</evidence>
<comment type="subcellular location">
    <subcellularLocation>
        <location evidence="1">Nucleus</location>
        <location evidence="1">Nucleolus</location>
    </subcellularLocation>
</comment>
<evidence type="ECO:0000256" key="4">
    <source>
        <dbReference type="ARBA" id="ARBA00022737"/>
    </source>
</evidence>
<evidence type="ECO:0000313" key="10">
    <source>
        <dbReference type="Proteomes" id="UP000076874"/>
    </source>
</evidence>
<dbReference type="SUPFAM" id="SSF50978">
    <property type="entry name" value="WD40 repeat-like"/>
    <property type="match status" value="1"/>
</dbReference>
<dbReference type="GO" id="GO:0032040">
    <property type="term" value="C:small-subunit processome"/>
    <property type="evidence" value="ECO:0007669"/>
    <property type="project" value="TreeGrafter"/>
</dbReference>
<dbReference type="InterPro" id="IPR001680">
    <property type="entry name" value="WD40_rpt"/>
</dbReference>
<name>A0A167U351_9HYPO</name>
<proteinExistence type="inferred from homology"/>
<dbReference type="PANTHER" id="PTHR18359:SF0">
    <property type="entry name" value="U3 SMALL NUCLEOLAR RNA-ASSOCIATED PROTEIN 18 HOMOLOG"/>
    <property type="match status" value="1"/>
</dbReference>
<evidence type="ECO:0000256" key="7">
    <source>
        <dbReference type="PROSITE-ProRule" id="PRU00221"/>
    </source>
</evidence>
<keyword evidence="4" id="KW-0677">Repeat</keyword>
<dbReference type="EMBL" id="AZHD01000008">
    <property type="protein sequence ID" value="OAA61197.1"/>
    <property type="molecule type" value="Genomic_DNA"/>
</dbReference>
<keyword evidence="5" id="KW-0539">Nucleus</keyword>
<feature type="repeat" description="WD" evidence="7">
    <location>
        <begin position="499"/>
        <end position="527"/>
    </location>
</feature>
<dbReference type="InterPro" id="IPR045161">
    <property type="entry name" value="Utp18"/>
</dbReference>
<reference evidence="9 10" key="1">
    <citation type="journal article" date="2016" name="Genome Biol. Evol.">
        <title>Divergent and convergent evolution of fungal pathogenicity.</title>
        <authorList>
            <person name="Shang Y."/>
            <person name="Xiao G."/>
            <person name="Zheng P."/>
            <person name="Cen K."/>
            <person name="Zhan S."/>
            <person name="Wang C."/>
        </authorList>
    </citation>
    <scope>NUCLEOTIDE SEQUENCE [LARGE SCALE GENOMIC DNA]</scope>
    <source>
        <strain evidence="9 10">RCEF 264</strain>
    </source>
</reference>
<feature type="compositionally biased region" description="Basic and acidic residues" evidence="8">
    <location>
        <begin position="45"/>
        <end position="54"/>
    </location>
</feature>
<feature type="compositionally biased region" description="Polar residues" evidence="8">
    <location>
        <begin position="1"/>
        <end position="11"/>
    </location>
</feature>
<organism evidence="9 10">
    <name type="scientific">Niveomyces insectorum RCEF 264</name>
    <dbReference type="NCBI Taxonomy" id="1081102"/>
    <lineage>
        <taxon>Eukaryota</taxon>
        <taxon>Fungi</taxon>
        <taxon>Dikarya</taxon>
        <taxon>Ascomycota</taxon>
        <taxon>Pezizomycotina</taxon>
        <taxon>Sordariomycetes</taxon>
        <taxon>Hypocreomycetidae</taxon>
        <taxon>Hypocreales</taxon>
        <taxon>Cordycipitaceae</taxon>
        <taxon>Niveomyces</taxon>
    </lineage>
</organism>
<dbReference type="InterPro" id="IPR015943">
    <property type="entry name" value="WD40/YVTN_repeat-like_dom_sf"/>
</dbReference>
<dbReference type="GO" id="GO:0006364">
    <property type="term" value="P:rRNA processing"/>
    <property type="evidence" value="ECO:0007669"/>
    <property type="project" value="UniProtKB-KW"/>
</dbReference>
<evidence type="ECO:0000256" key="2">
    <source>
        <dbReference type="ARBA" id="ARBA00022552"/>
    </source>
</evidence>
<evidence type="ECO:0000313" key="9">
    <source>
        <dbReference type="EMBL" id="OAA61197.1"/>
    </source>
</evidence>
<accession>A0A167U351</accession>
<dbReference type="GO" id="GO:0034388">
    <property type="term" value="C:Pwp2p-containing subcomplex of 90S preribosome"/>
    <property type="evidence" value="ECO:0007669"/>
    <property type="project" value="TreeGrafter"/>
</dbReference>
<dbReference type="InterPro" id="IPR036322">
    <property type="entry name" value="WD40_repeat_dom_sf"/>
</dbReference>
<feature type="region of interest" description="Disordered" evidence="8">
    <location>
        <begin position="1"/>
        <end position="77"/>
    </location>
</feature>
<dbReference type="SMART" id="SM00320">
    <property type="entry name" value="WD40"/>
    <property type="match status" value="3"/>
</dbReference>
<keyword evidence="9" id="KW-0687">Ribonucleoprotein</keyword>
<evidence type="ECO:0000256" key="6">
    <source>
        <dbReference type="ARBA" id="ARBA00025767"/>
    </source>
</evidence>
<gene>
    <name evidence="9" type="ORF">SPI_05221</name>
</gene>
<dbReference type="AlphaFoldDB" id="A0A167U351"/>
<feature type="region of interest" description="Disordered" evidence="8">
    <location>
        <begin position="232"/>
        <end position="280"/>
    </location>
</feature>
<dbReference type="PROSITE" id="PS50294">
    <property type="entry name" value="WD_REPEATS_REGION"/>
    <property type="match status" value="1"/>
</dbReference>
<feature type="region of interest" description="Disordered" evidence="8">
    <location>
        <begin position="408"/>
        <end position="438"/>
    </location>
</feature>
<sequence length="527" mass="57341">MADQTKTTSASSRKDDEKTDVAMAASDAESSDWEIAGANDEQRDEPEQPERPEQHAAPTRRRRPAAPVLEKDAEEEDLERLVLGDNAHFRALLFASDTVDDAGVDLQDLSLAVTGGAEGEDDDDDEAATGFEEADDMHMFFQDEALQVNTSSLGTTKGAAAATTTDKDRASAFAWEDSDDERLAVSLASASRLRKLRRTEGEDIVSGAEYAARLRQQYLRLHPQPAWAAEAYKRVNRQKTTATKKKRRKSRAESGGSSSDEDGNRSGSGSGSSSDDETEDALPLDHFFRSASAMAGASRLVFTQQQHGESGKGRRLLRPEVIDIQKTRDIPTSHTGPVGTLAFHPHHPLLLSSSPSSVLHLHHIAPGAHPTPNPLLTAVRVRQTPVRRSAGIMNLYDRTALVVPDAHHTKKSKLDLDDDSNSDDSDDSDDDNFTVQATPTPARVFEQLTTPVTALAFTPDGQLLAFASQHKTDALRLVHLPSCTVYRNWPTTKTPLGRITAVAFGKDSDLLAVGNDAGKTRLWEIRG</sequence>
<dbReference type="PANTHER" id="PTHR18359">
    <property type="entry name" value="WD-REPEAT PROTEIN-RELATED"/>
    <property type="match status" value="1"/>
</dbReference>
<dbReference type="Proteomes" id="UP000076874">
    <property type="component" value="Unassembled WGS sequence"/>
</dbReference>
<dbReference type="OrthoDB" id="1935146at2759"/>